<evidence type="ECO:0000259" key="3">
    <source>
        <dbReference type="Pfam" id="PF21725"/>
    </source>
</evidence>
<accession>A0A221VYR1</accession>
<dbReference type="AlphaFoldDB" id="A0A221VYR1"/>
<evidence type="ECO:0000313" key="4">
    <source>
        <dbReference type="EMBL" id="ASO18682.1"/>
    </source>
</evidence>
<feature type="region of interest" description="Disordered" evidence="1">
    <location>
        <begin position="537"/>
        <end position="580"/>
    </location>
</feature>
<dbReference type="KEGG" id="ahg:AHOG_05145"/>
<keyword evidence="5" id="KW-1185">Reference proteome</keyword>
<feature type="transmembrane region" description="Helical" evidence="2">
    <location>
        <begin position="173"/>
        <end position="196"/>
    </location>
</feature>
<evidence type="ECO:0000256" key="2">
    <source>
        <dbReference type="SAM" id="Phobius"/>
    </source>
</evidence>
<dbReference type="Proteomes" id="UP000204221">
    <property type="component" value="Chromosome"/>
</dbReference>
<keyword evidence="2" id="KW-0812">Transmembrane</keyword>
<sequence length="580" mass="58478">MSNPLVADVVDSTTSTSGLSLVESVNSTNEAIASGDWLEAGLGTADLVMTALDPFAAIFANGVGWLIEHVGPLSDALDSLAGSPDEIRSHAETWTNVATEVSEVSTELSSLVGADISSWTGAASDAYRDRATDTANLILAAGNAAHGAAEGIQLAGEVVSAVRDAVRDIIADVVGSIISWALQVVFTLGIGLIWVVPKVVAKIAQTAAKIAQLIQKLVSSMSRLSPLLKKLGDDFGAATQGLKAIKPGDSHTSRALDAPPAVAPSGARGGGDLPPPVRADVDSPGSSGGSSGTRGLPDGGASRSPGDSGPAVGPSGSRGLPDGGASRSPGNAGPALNPSHFQGAPLSGTGGNMPGVGGPPSAPTPPNPPAVPNVPGVHVGPNGPQKRVFPANSVASVPLTDSQGNTVGVGFPSKPQDQGVWQPWAQGQPHWNQAYFQRDPSTGALQAAPAPWGGGVHSTSPFAAMAHSNGNQFTVTAPTGPSGQMETVFLSPEGYRQVMASNQTYQAAMSGNDRPLLLASCDAASGSGAQRFANDLRQSGDQRPVYAPTGEARPGRGANNNVSGLSVDNHGTTPGTFTRY</sequence>
<reference evidence="4 5" key="1">
    <citation type="submission" date="2017-07" db="EMBL/GenBank/DDBJ databases">
        <title>Complete genome sequence of Actinoalloteichus hoggarensis DSM 45943, type strain of Actinoalloteichus hoggarensis.</title>
        <authorList>
            <person name="Ruckert C."/>
            <person name="Nouioui I."/>
            <person name="Willmese J."/>
            <person name="van Wezel G."/>
            <person name="Klenk H.-P."/>
            <person name="Kalinowski J."/>
            <person name="Zotchev S.B."/>
        </authorList>
    </citation>
    <scope>NUCLEOTIDE SEQUENCE [LARGE SCALE GENOMIC DNA]</scope>
    <source>
        <strain evidence="4 5">DSM 45943</strain>
    </source>
</reference>
<dbReference type="InterPro" id="IPR049082">
    <property type="entry name" value="T7SS_signal"/>
</dbReference>
<dbReference type="Gene3D" id="1.20.1260.20">
    <property type="entry name" value="PPE superfamily"/>
    <property type="match status" value="1"/>
</dbReference>
<dbReference type="SUPFAM" id="SSF140453">
    <property type="entry name" value="EsxAB dimer-like"/>
    <property type="match status" value="1"/>
</dbReference>
<feature type="compositionally biased region" description="Gly residues" evidence="1">
    <location>
        <begin position="348"/>
        <end position="358"/>
    </location>
</feature>
<dbReference type="RefSeq" id="WP_157736643.1">
    <property type="nucleotide sequence ID" value="NZ_CP022521.1"/>
</dbReference>
<name>A0A221VYR1_9PSEU</name>
<organism evidence="4 5">
    <name type="scientific">Actinoalloteichus hoggarensis</name>
    <dbReference type="NCBI Taxonomy" id="1470176"/>
    <lineage>
        <taxon>Bacteria</taxon>
        <taxon>Bacillati</taxon>
        <taxon>Actinomycetota</taxon>
        <taxon>Actinomycetes</taxon>
        <taxon>Pseudonocardiales</taxon>
        <taxon>Pseudonocardiaceae</taxon>
        <taxon>Actinoalloteichus</taxon>
    </lineage>
</organism>
<feature type="compositionally biased region" description="Pro residues" evidence="1">
    <location>
        <begin position="360"/>
        <end position="372"/>
    </location>
</feature>
<feature type="region of interest" description="Disordered" evidence="1">
    <location>
        <begin position="243"/>
        <end position="388"/>
    </location>
</feature>
<feature type="domain" description="Putative T7SS secretion signal" evidence="3">
    <location>
        <begin position="69"/>
        <end position="165"/>
    </location>
</feature>
<dbReference type="Pfam" id="PF21725">
    <property type="entry name" value="T7SS_signal"/>
    <property type="match status" value="1"/>
</dbReference>
<feature type="compositionally biased region" description="Polar residues" evidence="1">
    <location>
        <begin position="558"/>
        <end position="580"/>
    </location>
</feature>
<feature type="compositionally biased region" description="Low complexity" evidence="1">
    <location>
        <begin position="373"/>
        <end position="384"/>
    </location>
</feature>
<evidence type="ECO:0000313" key="5">
    <source>
        <dbReference type="Proteomes" id="UP000204221"/>
    </source>
</evidence>
<evidence type="ECO:0000256" key="1">
    <source>
        <dbReference type="SAM" id="MobiDB-lite"/>
    </source>
</evidence>
<dbReference type="EMBL" id="CP022521">
    <property type="protein sequence ID" value="ASO18682.1"/>
    <property type="molecule type" value="Genomic_DNA"/>
</dbReference>
<gene>
    <name evidence="4" type="ORF">AHOG_05145</name>
</gene>
<dbReference type="InterPro" id="IPR038332">
    <property type="entry name" value="PPE_sf"/>
</dbReference>
<dbReference type="InterPro" id="IPR036689">
    <property type="entry name" value="ESAT-6-like_sf"/>
</dbReference>
<proteinExistence type="predicted"/>
<dbReference type="OrthoDB" id="5069709at2"/>
<keyword evidence="2" id="KW-1133">Transmembrane helix</keyword>
<protein>
    <recommendedName>
        <fullName evidence="3">Putative T7SS secretion signal domain-containing protein</fullName>
    </recommendedName>
</protein>
<keyword evidence="2" id="KW-0472">Membrane</keyword>